<organism evidence="2 3">
    <name type="scientific">Vibrio tritonius</name>
    <dbReference type="NCBI Taxonomy" id="1435069"/>
    <lineage>
        <taxon>Bacteria</taxon>
        <taxon>Pseudomonadati</taxon>
        <taxon>Pseudomonadota</taxon>
        <taxon>Gammaproteobacteria</taxon>
        <taxon>Vibrionales</taxon>
        <taxon>Vibrionaceae</taxon>
        <taxon>Vibrio</taxon>
    </lineage>
</organism>
<keyword evidence="3" id="KW-1185">Reference proteome</keyword>
<evidence type="ECO:0000256" key="1">
    <source>
        <dbReference type="SAM" id="Phobius"/>
    </source>
</evidence>
<dbReference type="Pfam" id="PF24838">
    <property type="entry name" value="8xMP"/>
    <property type="match status" value="1"/>
</dbReference>
<feature type="transmembrane region" description="Helical" evidence="1">
    <location>
        <begin position="180"/>
        <end position="199"/>
    </location>
</feature>
<keyword evidence="1" id="KW-0812">Transmembrane</keyword>
<keyword evidence="1" id="KW-0472">Membrane</keyword>
<name>A0ABS7YK56_9VIBR</name>
<feature type="transmembrane region" description="Helical" evidence="1">
    <location>
        <begin position="72"/>
        <end position="90"/>
    </location>
</feature>
<dbReference type="RefSeq" id="WP_225250209.1">
    <property type="nucleotide sequence ID" value="NZ_JAIWIU010000044.1"/>
</dbReference>
<dbReference type="InterPro" id="IPR056918">
    <property type="entry name" value="8xMP"/>
</dbReference>
<evidence type="ECO:0000313" key="2">
    <source>
        <dbReference type="EMBL" id="MCA2016061.1"/>
    </source>
</evidence>
<sequence>MPISKYSQEEYENDFLKDSLKREKALERALDTRKFEIELYWKRATYFWTFIGAILAGFIAIQASSISNKTDLSVVLSCVGCVFSVAWFCVNRGSKHWQENWEKHVDMLEDSISGPLYKVILTRGVPKGVNENIRHVLTGPSALSVSKINQLISVYVSILWVFLIVYSLPPFDIHADLNWFYIFMILLSVLCCISFFWLARSYQGGFWHNATIRTTKIKMANKVQQSDT</sequence>
<dbReference type="Proteomes" id="UP001199044">
    <property type="component" value="Unassembled WGS sequence"/>
</dbReference>
<feature type="transmembrane region" description="Helical" evidence="1">
    <location>
        <begin position="151"/>
        <end position="168"/>
    </location>
</feature>
<keyword evidence="1" id="KW-1133">Transmembrane helix</keyword>
<reference evidence="3" key="1">
    <citation type="submission" date="2023-07" db="EMBL/GenBank/DDBJ databases">
        <title>Molecular identification of indigenous halophilic bacteria isolated from red sea cost, biodegradation of synthetic dyes and assessment of degraded metabolite toxicity.</title>
        <authorList>
            <person name="Chaieb K."/>
            <person name="Altayb H.N."/>
        </authorList>
    </citation>
    <scope>NUCLEOTIDE SEQUENCE [LARGE SCALE GENOMIC DNA]</scope>
    <source>
        <strain evidence="3">K20</strain>
    </source>
</reference>
<evidence type="ECO:0000313" key="3">
    <source>
        <dbReference type="Proteomes" id="UP001199044"/>
    </source>
</evidence>
<proteinExistence type="predicted"/>
<comment type="caution">
    <text evidence="2">The sequence shown here is derived from an EMBL/GenBank/DDBJ whole genome shotgun (WGS) entry which is preliminary data.</text>
</comment>
<feature type="transmembrane region" description="Helical" evidence="1">
    <location>
        <begin position="44"/>
        <end position="66"/>
    </location>
</feature>
<accession>A0ABS7YK56</accession>
<gene>
    <name evidence="2" type="ORF">LDJ79_08060</name>
</gene>
<protein>
    <submittedName>
        <fullName evidence="2">Uncharacterized protein</fullName>
    </submittedName>
</protein>
<dbReference type="EMBL" id="JAIWIU010000044">
    <property type="protein sequence ID" value="MCA2016061.1"/>
    <property type="molecule type" value="Genomic_DNA"/>
</dbReference>